<accession>A0ACB8EFK0</accession>
<evidence type="ECO:0000313" key="1">
    <source>
        <dbReference type="EMBL" id="KAH7991456.1"/>
    </source>
</evidence>
<name>A0ACB8EFK0_9SAUR</name>
<evidence type="ECO:0000313" key="2">
    <source>
        <dbReference type="Proteomes" id="UP000827872"/>
    </source>
</evidence>
<dbReference type="Proteomes" id="UP000827872">
    <property type="component" value="Linkage Group LG03"/>
</dbReference>
<organism evidence="1 2">
    <name type="scientific">Sphaerodactylus townsendi</name>
    <dbReference type="NCBI Taxonomy" id="933632"/>
    <lineage>
        <taxon>Eukaryota</taxon>
        <taxon>Metazoa</taxon>
        <taxon>Chordata</taxon>
        <taxon>Craniata</taxon>
        <taxon>Vertebrata</taxon>
        <taxon>Euteleostomi</taxon>
        <taxon>Lepidosauria</taxon>
        <taxon>Squamata</taxon>
        <taxon>Bifurcata</taxon>
        <taxon>Gekkota</taxon>
        <taxon>Sphaerodactylidae</taxon>
        <taxon>Sphaerodactylus</taxon>
    </lineage>
</organism>
<comment type="caution">
    <text evidence="1">The sequence shown here is derived from an EMBL/GenBank/DDBJ whole genome shotgun (WGS) entry which is preliminary data.</text>
</comment>
<keyword evidence="2" id="KW-1185">Reference proteome</keyword>
<proteinExistence type="predicted"/>
<protein>
    <submittedName>
        <fullName evidence="1">Uncharacterized protein</fullName>
    </submittedName>
</protein>
<dbReference type="EMBL" id="CM037616">
    <property type="protein sequence ID" value="KAH7991456.1"/>
    <property type="molecule type" value="Genomic_DNA"/>
</dbReference>
<sequence>MLEGADGQILEGQLCLFAAERTNGNTVAHTLSKLLTDQNPFHLIYCGVITAVSCVNIYTVLFYDCCCKFLLRRPESGLGQDINLTNNKPFQAVSPFADRLSPAHCYLCHNPSVKS</sequence>
<reference evidence="1" key="1">
    <citation type="submission" date="2021-08" db="EMBL/GenBank/DDBJ databases">
        <title>The first chromosome-level gecko genome reveals the dynamic sex chromosomes of Neotropical dwarf geckos (Sphaerodactylidae: Sphaerodactylus).</title>
        <authorList>
            <person name="Pinto B.J."/>
            <person name="Keating S.E."/>
            <person name="Gamble T."/>
        </authorList>
    </citation>
    <scope>NUCLEOTIDE SEQUENCE</scope>
    <source>
        <strain evidence="1">TG3544</strain>
    </source>
</reference>
<gene>
    <name evidence="1" type="ORF">K3G42_006212</name>
</gene>